<evidence type="ECO:0000256" key="1">
    <source>
        <dbReference type="ARBA" id="ARBA00006139"/>
    </source>
</evidence>
<comment type="pathway">
    <text evidence="9">Protein modification; lipoprotein biosynthesis (signal peptide cleavage).</text>
</comment>
<feature type="transmembrane region" description="Helical" evidence="9">
    <location>
        <begin position="57"/>
        <end position="75"/>
    </location>
</feature>
<feature type="transmembrane region" description="Helical" evidence="9">
    <location>
        <begin position="121"/>
        <end position="146"/>
    </location>
</feature>
<dbReference type="Pfam" id="PF01252">
    <property type="entry name" value="Peptidase_A8"/>
    <property type="match status" value="1"/>
</dbReference>
<feature type="active site" evidence="9">
    <location>
        <position position="111"/>
    </location>
</feature>
<comment type="caution">
    <text evidence="12">The sequence shown here is derived from an EMBL/GenBank/DDBJ whole genome shotgun (WGS) entry which is preliminary data.</text>
</comment>
<feature type="active site" evidence="9">
    <location>
        <position position="130"/>
    </location>
</feature>
<accession>A0A4Z0D1D7</accession>
<evidence type="ECO:0000313" key="13">
    <source>
        <dbReference type="Proteomes" id="UP000298381"/>
    </source>
</evidence>
<evidence type="ECO:0000256" key="11">
    <source>
        <dbReference type="RuleBase" id="RU004181"/>
    </source>
</evidence>
<dbReference type="GO" id="GO:0006508">
    <property type="term" value="P:proteolysis"/>
    <property type="evidence" value="ECO:0007669"/>
    <property type="project" value="UniProtKB-KW"/>
</dbReference>
<evidence type="ECO:0000256" key="2">
    <source>
        <dbReference type="ARBA" id="ARBA00022475"/>
    </source>
</evidence>
<comment type="function">
    <text evidence="9 10">This protein specifically catalyzes the removal of signal peptides from prolipoproteins.</text>
</comment>
<dbReference type="InterPro" id="IPR001872">
    <property type="entry name" value="Peptidase_A8"/>
</dbReference>
<reference evidence="12 13" key="1">
    <citation type="submission" date="2019-03" db="EMBL/GenBank/DDBJ databases">
        <title>Draft genome sequence data and analysis of a Fermenting Bacterium, Soehngenia longevitae strain 1933PT, isolated from petroleum reservoir in Azerbaijan.</title>
        <authorList>
            <person name="Grouzdev D.S."/>
            <person name="Bidzhieva S.K."/>
            <person name="Sokolova D.S."/>
            <person name="Tourova T.P."/>
            <person name="Poltaraus A.B."/>
            <person name="Nazina T.N."/>
        </authorList>
    </citation>
    <scope>NUCLEOTIDE SEQUENCE [LARGE SCALE GENOMIC DNA]</scope>
    <source>
        <strain evidence="12 13">1933P</strain>
    </source>
</reference>
<dbReference type="RefSeq" id="WP_135271525.1">
    <property type="nucleotide sequence ID" value="NZ_SRIB01000011.1"/>
</dbReference>
<keyword evidence="8 9" id="KW-0472">Membrane</keyword>
<gene>
    <name evidence="9 12" type="primary">lspA</name>
    <name evidence="12" type="ORF">E4100_08015</name>
</gene>
<evidence type="ECO:0000256" key="9">
    <source>
        <dbReference type="HAMAP-Rule" id="MF_00161"/>
    </source>
</evidence>
<proteinExistence type="inferred from homology"/>
<sequence>MTYLMIITIILLDQITKYLAVKNIVINGNYKLFNGLLELKYVKNYGAAFGILQEKRVIFIIITIIVICVFMIYLIRYSSEIHLLNKIAISMLIGGAIGNFIDRIRLGYVIDFIQVDIIKSINFPVFNIADIFIVIGTILLMVITIFPQRFSSIGDNI</sequence>
<dbReference type="PROSITE" id="PS00855">
    <property type="entry name" value="SPASE_II"/>
    <property type="match status" value="1"/>
</dbReference>
<evidence type="ECO:0000256" key="6">
    <source>
        <dbReference type="ARBA" id="ARBA00022801"/>
    </source>
</evidence>
<organism evidence="12 13">
    <name type="scientific">Soehngenia longivitae</name>
    <dbReference type="NCBI Taxonomy" id="2562294"/>
    <lineage>
        <taxon>Bacteria</taxon>
        <taxon>Bacillati</taxon>
        <taxon>Bacillota</taxon>
        <taxon>Tissierellia</taxon>
        <taxon>Tissierellales</taxon>
        <taxon>Tissierellaceae</taxon>
        <taxon>Soehngenia</taxon>
    </lineage>
</organism>
<comment type="caution">
    <text evidence="9">Lacks conserved residue(s) required for the propagation of feature annotation.</text>
</comment>
<evidence type="ECO:0000256" key="7">
    <source>
        <dbReference type="ARBA" id="ARBA00022989"/>
    </source>
</evidence>
<comment type="subcellular location">
    <subcellularLocation>
        <location evidence="9">Cell membrane</location>
        <topology evidence="9">Multi-pass membrane protein</topology>
    </subcellularLocation>
</comment>
<keyword evidence="5 9" id="KW-0064">Aspartyl protease</keyword>
<comment type="similarity">
    <text evidence="1 9 11">Belongs to the peptidase A8 family.</text>
</comment>
<dbReference type="GO" id="GO:0004190">
    <property type="term" value="F:aspartic-type endopeptidase activity"/>
    <property type="evidence" value="ECO:0007669"/>
    <property type="project" value="UniProtKB-UniRule"/>
</dbReference>
<comment type="catalytic activity">
    <reaction evidence="9 10">
        <text>Release of signal peptides from bacterial membrane prolipoproteins. Hydrolyzes -Xaa-Yaa-Zaa-|-(S,diacylglyceryl)Cys-, in which Xaa is hydrophobic (preferably Leu), and Yaa (Ala or Ser) and Zaa (Gly or Ala) have small, neutral side chains.</text>
        <dbReference type="EC" id="3.4.23.36"/>
    </reaction>
</comment>
<dbReference type="AlphaFoldDB" id="A0A4Z0D1D7"/>
<dbReference type="Proteomes" id="UP000298381">
    <property type="component" value="Unassembled WGS sequence"/>
</dbReference>
<dbReference type="EMBL" id="SRIB01000011">
    <property type="protein sequence ID" value="TFZ39561.1"/>
    <property type="molecule type" value="Genomic_DNA"/>
</dbReference>
<dbReference type="UniPathway" id="UPA00665"/>
<dbReference type="GO" id="GO:0005886">
    <property type="term" value="C:plasma membrane"/>
    <property type="evidence" value="ECO:0007669"/>
    <property type="project" value="UniProtKB-SubCell"/>
</dbReference>
<keyword evidence="13" id="KW-1185">Reference proteome</keyword>
<dbReference type="NCBIfam" id="TIGR00077">
    <property type="entry name" value="lspA"/>
    <property type="match status" value="1"/>
</dbReference>
<name>A0A4Z0D1D7_9FIRM</name>
<evidence type="ECO:0000256" key="10">
    <source>
        <dbReference type="RuleBase" id="RU000594"/>
    </source>
</evidence>
<dbReference type="EC" id="3.4.23.36" evidence="9"/>
<evidence type="ECO:0000256" key="4">
    <source>
        <dbReference type="ARBA" id="ARBA00022692"/>
    </source>
</evidence>
<evidence type="ECO:0000256" key="3">
    <source>
        <dbReference type="ARBA" id="ARBA00022670"/>
    </source>
</evidence>
<protein>
    <recommendedName>
        <fullName evidence="9">Lipoprotein signal peptidase</fullName>
        <ecNumber evidence="9">3.4.23.36</ecNumber>
    </recommendedName>
    <alternativeName>
        <fullName evidence="9">Prolipoprotein signal peptidase</fullName>
    </alternativeName>
    <alternativeName>
        <fullName evidence="9">Signal peptidase II</fullName>
        <shortName evidence="9">SPase II</shortName>
    </alternativeName>
</protein>
<dbReference type="PANTHER" id="PTHR33695:SF1">
    <property type="entry name" value="LIPOPROTEIN SIGNAL PEPTIDASE"/>
    <property type="match status" value="1"/>
</dbReference>
<feature type="transmembrane region" description="Helical" evidence="9">
    <location>
        <begin position="81"/>
        <end position="101"/>
    </location>
</feature>
<keyword evidence="4 9" id="KW-0812">Transmembrane</keyword>
<dbReference type="PRINTS" id="PR00781">
    <property type="entry name" value="LIPOSIGPTASE"/>
</dbReference>
<evidence type="ECO:0000256" key="5">
    <source>
        <dbReference type="ARBA" id="ARBA00022750"/>
    </source>
</evidence>
<keyword evidence="3 9" id="KW-0645">Protease</keyword>
<dbReference type="OrthoDB" id="9810259at2"/>
<evidence type="ECO:0000256" key="8">
    <source>
        <dbReference type="ARBA" id="ARBA00023136"/>
    </source>
</evidence>
<evidence type="ECO:0000313" key="12">
    <source>
        <dbReference type="EMBL" id="TFZ39561.1"/>
    </source>
</evidence>
<keyword evidence="2 9" id="KW-1003">Cell membrane</keyword>
<dbReference type="HAMAP" id="MF_00161">
    <property type="entry name" value="LspA"/>
    <property type="match status" value="1"/>
</dbReference>
<keyword evidence="6 9" id="KW-0378">Hydrolase</keyword>
<dbReference type="PANTHER" id="PTHR33695">
    <property type="entry name" value="LIPOPROTEIN SIGNAL PEPTIDASE"/>
    <property type="match status" value="1"/>
</dbReference>
<keyword evidence="7 9" id="KW-1133">Transmembrane helix</keyword>